<dbReference type="KEGG" id="obi:106869414"/>
<dbReference type="PANTHER" id="PTHR21020:SF0">
    <property type="entry name" value="ZINC FINGER PROTEIN 800"/>
    <property type="match status" value="1"/>
</dbReference>
<evidence type="ECO:0000256" key="1">
    <source>
        <dbReference type="PROSITE-ProRule" id="PRU00042"/>
    </source>
</evidence>
<name>A0A0L8HQQ9_OCTBM</name>
<feature type="region of interest" description="Disordered" evidence="2">
    <location>
        <begin position="88"/>
        <end position="143"/>
    </location>
</feature>
<accession>A0A0L8HQQ9</accession>
<dbReference type="OrthoDB" id="10066279at2759"/>
<dbReference type="InterPro" id="IPR039149">
    <property type="entry name" value="ZNF800"/>
</dbReference>
<gene>
    <name evidence="4" type="ORF">OCBIM_22009832mg</name>
</gene>
<dbReference type="GO" id="GO:0008270">
    <property type="term" value="F:zinc ion binding"/>
    <property type="evidence" value="ECO:0007669"/>
    <property type="project" value="UniProtKB-KW"/>
</dbReference>
<sequence length="588" mass="65809">MGTKILDQILTMMLHGSPEEKHFIYNDSDIILECKLCRNLFRALTGFILHRKSLCMKPLEKSVSINSYDQNMRTETFRNVTFITNSSSCEEDSAQTPPQQPKTTSSSNNNNNNNNSNNNNNNNNNNDNNDNNDNQQQQQQQNLSAADHFQYLQNYVSQINESIESKSNLKAVLNLTQEGIGNSSDVTQKSAEESKTDSNSTERIVLTEASSPQVSTAVSSLKDSAPKSTDPPSHCCALGKPTNVQQTNCFTVASETAGELCNSRNSSPCSMPQLKLPCTKAGCVENNDNNKSSDESESLESSNTVCTAPHNEKFSKRSTKPLIVQSNTHASSSCVANKQGEAVEASEKSSSKSSHIEIILNDNPSMKDVIEINEVDNLEERVSQSLSLDNLCCVPLDQSGPVDQCCAANQKKQAPQHYICPHCPNTLIYDSYPLFCQHLESVHGIHADPIDNLGQPFELNNQSSMSYIPERANQKYSECIVLELADYQNLQCRKCKHSFTQRCSLRRHILEIHGEKLGYYSCPFCVSKVWFRYFRTFLAHLKNLHGFQKDQIYRIHRNLQKNSWVEFGSDQLPPDGNNTTSQLCNRVS</sequence>
<keyword evidence="1" id="KW-0863">Zinc-finger</keyword>
<dbReference type="EMBL" id="KQ417620">
    <property type="protein sequence ID" value="KOF91070.1"/>
    <property type="molecule type" value="Genomic_DNA"/>
</dbReference>
<feature type="region of interest" description="Disordered" evidence="2">
    <location>
        <begin position="181"/>
        <end position="233"/>
    </location>
</feature>
<evidence type="ECO:0000256" key="2">
    <source>
        <dbReference type="SAM" id="MobiDB-lite"/>
    </source>
</evidence>
<evidence type="ECO:0000313" key="4">
    <source>
        <dbReference type="EMBL" id="KOF91070.1"/>
    </source>
</evidence>
<dbReference type="PROSITE" id="PS50157">
    <property type="entry name" value="ZINC_FINGER_C2H2_2"/>
    <property type="match status" value="1"/>
</dbReference>
<proteinExistence type="predicted"/>
<reference evidence="4" key="1">
    <citation type="submission" date="2015-07" db="EMBL/GenBank/DDBJ databases">
        <title>MeaNS - Measles Nucleotide Surveillance Program.</title>
        <authorList>
            <person name="Tran T."/>
            <person name="Druce J."/>
        </authorList>
    </citation>
    <scope>NUCLEOTIDE SEQUENCE</scope>
    <source>
        <strain evidence="4">UCB-OBI-ISO-001</strain>
        <tissue evidence="4">Gonad</tissue>
    </source>
</reference>
<protein>
    <recommendedName>
        <fullName evidence="3">C2H2-type domain-containing protein</fullName>
    </recommendedName>
</protein>
<feature type="region of interest" description="Disordered" evidence="2">
    <location>
        <begin position="288"/>
        <end position="320"/>
    </location>
</feature>
<feature type="compositionally biased region" description="Polar residues" evidence="2">
    <location>
        <begin position="197"/>
        <end position="231"/>
    </location>
</feature>
<feature type="compositionally biased region" description="Low complexity" evidence="2">
    <location>
        <begin position="105"/>
        <end position="142"/>
    </location>
</feature>
<organism evidence="4">
    <name type="scientific">Octopus bimaculoides</name>
    <name type="common">California two-spotted octopus</name>
    <dbReference type="NCBI Taxonomy" id="37653"/>
    <lineage>
        <taxon>Eukaryota</taxon>
        <taxon>Metazoa</taxon>
        <taxon>Spiralia</taxon>
        <taxon>Lophotrochozoa</taxon>
        <taxon>Mollusca</taxon>
        <taxon>Cephalopoda</taxon>
        <taxon>Coleoidea</taxon>
        <taxon>Octopodiformes</taxon>
        <taxon>Octopoda</taxon>
        <taxon>Incirrata</taxon>
        <taxon>Octopodidae</taxon>
        <taxon>Octopus</taxon>
    </lineage>
</organism>
<dbReference type="PROSITE" id="PS00028">
    <property type="entry name" value="ZINC_FINGER_C2H2_1"/>
    <property type="match status" value="1"/>
</dbReference>
<keyword evidence="1" id="KW-0862">Zinc</keyword>
<dbReference type="Gene3D" id="3.30.160.60">
    <property type="entry name" value="Classic Zinc Finger"/>
    <property type="match status" value="1"/>
</dbReference>
<evidence type="ECO:0000259" key="3">
    <source>
        <dbReference type="PROSITE" id="PS50157"/>
    </source>
</evidence>
<dbReference type="AlphaFoldDB" id="A0A0L8HQQ9"/>
<dbReference type="PANTHER" id="PTHR21020">
    <property type="entry name" value="ZINC FINGER PROTEIN 800"/>
    <property type="match status" value="1"/>
</dbReference>
<keyword evidence="1" id="KW-0479">Metal-binding</keyword>
<dbReference type="SMART" id="SM00355">
    <property type="entry name" value="ZnF_C2H2"/>
    <property type="match status" value="3"/>
</dbReference>
<feature type="domain" description="C2H2-type" evidence="3">
    <location>
        <begin position="490"/>
        <end position="513"/>
    </location>
</feature>
<dbReference type="InterPro" id="IPR013087">
    <property type="entry name" value="Znf_C2H2_type"/>
</dbReference>
<feature type="compositionally biased region" description="Polar residues" evidence="2">
    <location>
        <begin position="88"/>
        <end position="104"/>
    </location>
</feature>